<dbReference type="PANTHER" id="PTHR28047">
    <property type="entry name" value="PROTEIN DCG1"/>
    <property type="match status" value="1"/>
</dbReference>
<gene>
    <name evidence="2" type="ORF">SAMN02745775_107146</name>
</gene>
<dbReference type="Proteomes" id="UP000199473">
    <property type="component" value="Unassembled WGS sequence"/>
</dbReference>
<dbReference type="AlphaFoldDB" id="A0A1I4CCM7"/>
<dbReference type="RefSeq" id="WP_245762154.1">
    <property type="nucleotide sequence ID" value="NZ_FOSQ01000007.1"/>
</dbReference>
<keyword evidence="3" id="KW-1185">Reference proteome</keyword>
<dbReference type="PANTHER" id="PTHR28047:SF5">
    <property type="entry name" value="PROTEIN DCG1"/>
    <property type="match status" value="1"/>
</dbReference>
<dbReference type="InterPro" id="IPR052186">
    <property type="entry name" value="Hydantoin_racemase-like"/>
</dbReference>
<dbReference type="EMBL" id="FOSQ01000007">
    <property type="protein sequence ID" value="SFK78924.1"/>
    <property type="molecule type" value="Genomic_DNA"/>
</dbReference>
<organism evidence="2 3">
    <name type="scientific">Falsiroseomonas stagni DSM 19981</name>
    <dbReference type="NCBI Taxonomy" id="1123062"/>
    <lineage>
        <taxon>Bacteria</taxon>
        <taxon>Pseudomonadati</taxon>
        <taxon>Pseudomonadota</taxon>
        <taxon>Alphaproteobacteria</taxon>
        <taxon>Acetobacterales</taxon>
        <taxon>Roseomonadaceae</taxon>
        <taxon>Falsiroseomonas</taxon>
    </lineage>
</organism>
<dbReference type="InterPro" id="IPR015942">
    <property type="entry name" value="Asp/Glu/hydantoin_racemase"/>
</dbReference>
<name>A0A1I4CCM7_9PROT</name>
<comment type="similarity">
    <text evidence="1">Belongs to the HyuE racemase family.</text>
</comment>
<dbReference type="STRING" id="1123062.SAMN02745775_107146"/>
<dbReference type="Pfam" id="PF01177">
    <property type="entry name" value="Asp_Glu_race"/>
    <property type="match status" value="1"/>
</dbReference>
<reference evidence="2 3" key="1">
    <citation type="submission" date="2016-10" db="EMBL/GenBank/DDBJ databases">
        <authorList>
            <person name="de Groot N.N."/>
        </authorList>
    </citation>
    <scope>NUCLEOTIDE SEQUENCE [LARGE SCALE GENOMIC DNA]</scope>
    <source>
        <strain evidence="2 3">DSM 19981</strain>
    </source>
</reference>
<dbReference type="GO" id="GO:0047661">
    <property type="term" value="F:amino-acid racemase activity"/>
    <property type="evidence" value="ECO:0007669"/>
    <property type="project" value="InterPro"/>
</dbReference>
<protein>
    <submittedName>
        <fullName evidence="2">Asp/Glu/hydantoin racemase</fullName>
    </submittedName>
</protein>
<evidence type="ECO:0000313" key="2">
    <source>
        <dbReference type="EMBL" id="SFK78924.1"/>
    </source>
</evidence>
<evidence type="ECO:0000313" key="3">
    <source>
        <dbReference type="Proteomes" id="UP000199473"/>
    </source>
</evidence>
<dbReference type="Gene3D" id="3.40.50.12500">
    <property type="match status" value="1"/>
</dbReference>
<proteinExistence type="inferred from homology"/>
<accession>A0A1I4CCM7</accession>
<dbReference type="InterPro" id="IPR053714">
    <property type="entry name" value="Iso_Racemase_Enz_sf"/>
</dbReference>
<sequence>MRLLVANPNTTPQVTELCATAARAVASPGTEILPLTGRFGAQIINSRAENAIAGHAMLEMLAENVAGADGVLLAVSYDTGLLAAREVLPVPVVGMTEAGIAAACLLGTRFGLVTFGTPFIYQELVAQQGLTGRLAGIRAITASPKDAYADPATVDAKVADAASALVAETGAEVVVLCGAAMAGMPARIRDAVPVPMLDGIAAGIGLLEMLVRLKPAKARTGSLAHPGQRPTQGLSPALAALLAAGA</sequence>
<evidence type="ECO:0000256" key="1">
    <source>
        <dbReference type="ARBA" id="ARBA00038414"/>
    </source>
</evidence>